<dbReference type="InParanoid" id="T0QP88"/>
<dbReference type="GO" id="GO:0005743">
    <property type="term" value="C:mitochondrial inner membrane"/>
    <property type="evidence" value="ECO:0007669"/>
    <property type="project" value="UniProtKB-SubCell"/>
</dbReference>
<keyword evidence="9 10" id="KW-0472">Membrane</keyword>
<dbReference type="SUPFAM" id="SSF103506">
    <property type="entry name" value="Mitochondrial carrier"/>
    <property type="match status" value="1"/>
</dbReference>
<keyword evidence="7 12" id="KW-1133">Transmembrane helix</keyword>
<keyword evidence="3 11" id="KW-0813">Transport</keyword>
<evidence type="ECO:0000256" key="10">
    <source>
        <dbReference type="PROSITE-ProRule" id="PRU00282"/>
    </source>
</evidence>
<evidence type="ECO:0000313" key="14">
    <source>
        <dbReference type="Proteomes" id="UP000030762"/>
    </source>
</evidence>
<keyword evidence="6" id="KW-0999">Mitochondrion inner membrane</keyword>
<dbReference type="PROSITE" id="PS50920">
    <property type="entry name" value="SOLCAR"/>
    <property type="match status" value="3"/>
</dbReference>
<feature type="transmembrane region" description="Helical" evidence="12">
    <location>
        <begin position="169"/>
        <end position="189"/>
    </location>
</feature>
<feature type="repeat" description="Solcar" evidence="10">
    <location>
        <begin position="266"/>
        <end position="358"/>
    </location>
</feature>
<dbReference type="GeneID" id="19947684"/>
<keyword evidence="8" id="KW-0496">Mitochondrion</keyword>
<feature type="repeat" description="Solcar" evidence="10">
    <location>
        <begin position="166"/>
        <end position="248"/>
    </location>
</feature>
<dbReference type="PANTHER" id="PTHR45760">
    <property type="entry name" value="FI19922P1-RELATED"/>
    <property type="match status" value="1"/>
</dbReference>
<reference evidence="13 14" key="1">
    <citation type="submission" date="2012-04" db="EMBL/GenBank/DDBJ databases">
        <title>The Genome Sequence of Saprolegnia declina VS20.</title>
        <authorList>
            <consortium name="The Broad Institute Genome Sequencing Platform"/>
            <person name="Russ C."/>
            <person name="Nusbaum C."/>
            <person name="Tyler B."/>
            <person name="van West P."/>
            <person name="Dieguez-Uribeondo J."/>
            <person name="de Bruijn I."/>
            <person name="Tripathy S."/>
            <person name="Jiang R."/>
            <person name="Young S.K."/>
            <person name="Zeng Q."/>
            <person name="Gargeya S."/>
            <person name="Fitzgerald M."/>
            <person name="Haas B."/>
            <person name="Abouelleil A."/>
            <person name="Alvarado L."/>
            <person name="Arachchi H.M."/>
            <person name="Berlin A."/>
            <person name="Chapman S.B."/>
            <person name="Goldberg J."/>
            <person name="Griggs A."/>
            <person name="Gujja S."/>
            <person name="Hansen M."/>
            <person name="Howarth C."/>
            <person name="Imamovic A."/>
            <person name="Larimer J."/>
            <person name="McCowen C."/>
            <person name="Montmayeur A."/>
            <person name="Murphy C."/>
            <person name="Neiman D."/>
            <person name="Pearson M."/>
            <person name="Priest M."/>
            <person name="Roberts A."/>
            <person name="Saif S."/>
            <person name="Shea T."/>
            <person name="Sisk P."/>
            <person name="Sykes S."/>
            <person name="Wortman J."/>
            <person name="Nusbaum C."/>
            <person name="Birren B."/>
        </authorList>
    </citation>
    <scope>NUCLEOTIDE SEQUENCE [LARGE SCALE GENOMIC DNA]</scope>
    <source>
        <strain evidence="13 14">VS20</strain>
    </source>
</reference>
<dbReference type="AlphaFoldDB" id="T0QP88"/>
<protein>
    <recommendedName>
        <fullName evidence="15">Solute carrier family 25, member 39/40</fullName>
    </recommendedName>
</protein>
<dbReference type="OMA" id="YWWGYES"/>
<evidence type="ECO:0000256" key="9">
    <source>
        <dbReference type="ARBA" id="ARBA00023136"/>
    </source>
</evidence>
<name>T0QP88_SAPDV</name>
<gene>
    <name evidence="13" type="ORF">SDRG_06957</name>
</gene>
<dbReference type="PANTHER" id="PTHR45760:SF2">
    <property type="entry name" value="FI19922P1-RELATED"/>
    <property type="match status" value="1"/>
</dbReference>
<proteinExistence type="inferred from homology"/>
<sequence>MDRPRSLEESVKKSSVASVGALLTALLVTPLEVAKTRLQAQVPTTSVLTVKTTPATYCYCTHYSFSNGLMDHMVSKARTNLFPPPGDAGAHELHPNCPMHSPSPSTSTPKLRGTAHALTHIVRTEGLSALYAGLSPMLLIAVPSTVFYFTSYDMLVSKARRDYPSIAPIAPFFAGGIARCIAATVVSPLELIRVRMQASPNAGGFLHVVRSSISDGFFSLWRGLAPTLARDVPFSALYWSSFEVLKQTFTTMAATTTDSDCTPAQVRLGIAFASGATAGAVSTILTQPFDVIKTKQQIHNFSKGVPESEASASIYSMLRDIVRLEGVGGIMTGLSARVAKVAPACAIMISTYEAGKQYLGVE</sequence>
<dbReference type="RefSeq" id="XP_008610992.1">
    <property type="nucleotide sequence ID" value="XM_008612770.1"/>
</dbReference>
<dbReference type="OrthoDB" id="1747031at2759"/>
<evidence type="ECO:0000256" key="5">
    <source>
        <dbReference type="ARBA" id="ARBA00022737"/>
    </source>
</evidence>
<evidence type="ECO:0000256" key="3">
    <source>
        <dbReference type="ARBA" id="ARBA00022448"/>
    </source>
</evidence>
<dbReference type="InterPro" id="IPR045315">
    <property type="entry name" value="Mtm1-like"/>
</dbReference>
<accession>T0QP88</accession>
<dbReference type="EMBL" id="JH767150">
    <property type="protein sequence ID" value="EQC35675.1"/>
    <property type="molecule type" value="Genomic_DNA"/>
</dbReference>
<keyword evidence="4 10" id="KW-0812">Transmembrane</keyword>
<dbReference type="STRING" id="1156394.T0QP88"/>
<dbReference type="InterPro" id="IPR018108">
    <property type="entry name" value="MCP_transmembrane"/>
</dbReference>
<dbReference type="GO" id="GO:1990542">
    <property type="term" value="P:mitochondrial transmembrane transport"/>
    <property type="evidence" value="ECO:0007669"/>
    <property type="project" value="InterPro"/>
</dbReference>
<comment type="subcellular location">
    <subcellularLocation>
        <location evidence="1">Mitochondrion inner membrane</location>
        <topology evidence="1">Multi-pass membrane protein</topology>
    </subcellularLocation>
</comment>
<keyword evidence="5" id="KW-0677">Repeat</keyword>
<dbReference type="InterPro" id="IPR023395">
    <property type="entry name" value="MCP_dom_sf"/>
</dbReference>
<evidence type="ECO:0000256" key="1">
    <source>
        <dbReference type="ARBA" id="ARBA00004448"/>
    </source>
</evidence>
<organism evidence="13 14">
    <name type="scientific">Saprolegnia diclina (strain VS20)</name>
    <dbReference type="NCBI Taxonomy" id="1156394"/>
    <lineage>
        <taxon>Eukaryota</taxon>
        <taxon>Sar</taxon>
        <taxon>Stramenopiles</taxon>
        <taxon>Oomycota</taxon>
        <taxon>Saprolegniomycetes</taxon>
        <taxon>Saprolegniales</taxon>
        <taxon>Saprolegniaceae</taxon>
        <taxon>Saprolegnia</taxon>
    </lineage>
</organism>
<keyword evidence="14" id="KW-1185">Reference proteome</keyword>
<evidence type="ECO:0000313" key="13">
    <source>
        <dbReference type="EMBL" id="EQC35675.1"/>
    </source>
</evidence>
<evidence type="ECO:0000256" key="6">
    <source>
        <dbReference type="ARBA" id="ARBA00022792"/>
    </source>
</evidence>
<evidence type="ECO:0000256" key="2">
    <source>
        <dbReference type="ARBA" id="ARBA00006375"/>
    </source>
</evidence>
<comment type="similarity">
    <text evidence="2 11">Belongs to the mitochondrial carrier (TC 2.A.29) family.</text>
</comment>
<dbReference type="InterPro" id="IPR002067">
    <property type="entry name" value="MCP"/>
</dbReference>
<evidence type="ECO:0000256" key="8">
    <source>
        <dbReference type="ARBA" id="ARBA00023128"/>
    </source>
</evidence>
<dbReference type="Gene3D" id="1.50.40.10">
    <property type="entry name" value="Mitochondrial carrier domain"/>
    <property type="match status" value="1"/>
</dbReference>
<feature type="repeat" description="Solcar" evidence="10">
    <location>
        <begin position="8"/>
        <end position="158"/>
    </location>
</feature>
<evidence type="ECO:0000256" key="7">
    <source>
        <dbReference type="ARBA" id="ARBA00022989"/>
    </source>
</evidence>
<dbReference type="Pfam" id="PF00153">
    <property type="entry name" value="Mito_carr"/>
    <property type="match status" value="3"/>
</dbReference>
<dbReference type="eggNOG" id="KOG0761">
    <property type="taxonomic scope" value="Eukaryota"/>
</dbReference>
<evidence type="ECO:0008006" key="15">
    <source>
        <dbReference type="Google" id="ProtNLM"/>
    </source>
</evidence>
<dbReference type="VEuPathDB" id="FungiDB:SDRG_06957"/>
<dbReference type="PRINTS" id="PR00926">
    <property type="entry name" value="MITOCARRIER"/>
</dbReference>
<dbReference type="Proteomes" id="UP000030762">
    <property type="component" value="Unassembled WGS sequence"/>
</dbReference>
<evidence type="ECO:0000256" key="11">
    <source>
        <dbReference type="RuleBase" id="RU000488"/>
    </source>
</evidence>
<evidence type="ECO:0000256" key="12">
    <source>
        <dbReference type="SAM" id="Phobius"/>
    </source>
</evidence>
<feature type="transmembrane region" description="Helical" evidence="12">
    <location>
        <begin position="129"/>
        <end position="149"/>
    </location>
</feature>
<evidence type="ECO:0000256" key="4">
    <source>
        <dbReference type="ARBA" id="ARBA00022692"/>
    </source>
</evidence>